<dbReference type="InterPro" id="IPR018936">
    <property type="entry name" value="PI3/4_kinase_CS"/>
</dbReference>
<comment type="similarity">
    <text evidence="2">Belongs to the PI3/PI4-kinase family. ATM subfamily.</text>
</comment>
<dbReference type="EMBL" id="KQ965733">
    <property type="protein sequence ID" value="KXS21067.1"/>
    <property type="molecule type" value="Genomic_DNA"/>
</dbReference>
<evidence type="ECO:0000256" key="1">
    <source>
        <dbReference type="ARBA" id="ARBA00004123"/>
    </source>
</evidence>
<evidence type="ECO:0000256" key="4">
    <source>
        <dbReference type="ARBA" id="ARBA00022527"/>
    </source>
</evidence>
<evidence type="ECO:0000256" key="9">
    <source>
        <dbReference type="ARBA" id="ARBA00022840"/>
    </source>
</evidence>
<name>A0A139AWI2_GONPJ</name>
<evidence type="ECO:0000256" key="3">
    <source>
        <dbReference type="ARBA" id="ARBA00012513"/>
    </source>
</evidence>
<keyword evidence="10" id="KW-0539">Nucleus</keyword>
<keyword evidence="17" id="KW-1185">Reference proteome</keyword>
<evidence type="ECO:0000256" key="5">
    <source>
        <dbReference type="ARBA" id="ARBA00022679"/>
    </source>
</evidence>
<keyword evidence="7" id="KW-0227">DNA damage</keyword>
<dbReference type="InterPro" id="IPR003151">
    <property type="entry name" value="PIK-rel_kinase_FAT"/>
</dbReference>
<dbReference type="Pfam" id="PF25030">
    <property type="entry name" value="M-HEAT_ATR"/>
    <property type="match status" value="1"/>
</dbReference>
<dbReference type="GO" id="GO:0005524">
    <property type="term" value="F:ATP binding"/>
    <property type="evidence" value="ECO:0007669"/>
    <property type="project" value="UniProtKB-KW"/>
</dbReference>
<dbReference type="InterPro" id="IPR056802">
    <property type="entry name" value="ATR-like_M-HEAT"/>
</dbReference>
<keyword evidence="5" id="KW-0808">Transferase</keyword>
<dbReference type="OMA" id="DEQKYER"/>
<keyword evidence="8" id="KW-0418">Kinase</keyword>
<reference evidence="16 17" key="1">
    <citation type="journal article" date="2015" name="Genome Biol. Evol.">
        <title>Phylogenomic analyses indicate that early fungi evolved digesting cell walls of algal ancestors of land plants.</title>
        <authorList>
            <person name="Chang Y."/>
            <person name="Wang S."/>
            <person name="Sekimoto S."/>
            <person name="Aerts A.L."/>
            <person name="Choi C."/>
            <person name="Clum A."/>
            <person name="LaButti K.M."/>
            <person name="Lindquist E.A."/>
            <person name="Yee Ngan C."/>
            <person name="Ohm R.A."/>
            <person name="Salamov A.A."/>
            <person name="Grigoriev I.V."/>
            <person name="Spatafora J.W."/>
            <person name="Berbee M.L."/>
        </authorList>
    </citation>
    <scope>NUCLEOTIDE SEQUENCE [LARGE SCALE GENOMIC DNA]</scope>
    <source>
        <strain evidence="16 17">JEL478</strain>
    </source>
</reference>
<dbReference type="PANTHER" id="PTHR11139:SF125">
    <property type="entry name" value="SERINE_THREONINE-PROTEIN KINASE MEC1"/>
    <property type="match status" value="1"/>
</dbReference>
<dbReference type="InterPro" id="IPR011990">
    <property type="entry name" value="TPR-like_helical_dom_sf"/>
</dbReference>
<comment type="subcellular location">
    <subcellularLocation>
        <location evidence="1">Nucleus</location>
    </subcellularLocation>
</comment>
<dbReference type="Pfam" id="PF02260">
    <property type="entry name" value="FATC"/>
    <property type="match status" value="1"/>
</dbReference>
<dbReference type="Pfam" id="PF00454">
    <property type="entry name" value="PI3_PI4_kinase"/>
    <property type="match status" value="1"/>
</dbReference>
<organism evidence="16 17">
    <name type="scientific">Gonapodya prolifera (strain JEL478)</name>
    <name type="common">Monoblepharis prolifera</name>
    <dbReference type="NCBI Taxonomy" id="1344416"/>
    <lineage>
        <taxon>Eukaryota</taxon>
        <taxon>Fungi</taxon>
        <taxon>Fungi incertae sedis</taxon>
        <taxon>Chytridiomycota</taxon>
        <taxon>Chytridiomycota incertae sedis</taxon>
        <taxon>Monoblepharidomycetes</taxon>
        <taxon>Monoblepharidales</taxon>
        <taxon>Gonapodyaceae</taxon>
        <taxon>Gonapodya</taxon>
    </lineage>
</organism>
<evidence type="ECO:0000259" key="15">
    <source>
        <dbReference type="PROSITE" id="PS51190"/>
    </source>
</evidence>
<dbReference type="InterPro" id="IPR050517">
    <property type="entry name" value="DDR_Repair_Kinase"/>
</dbReference>
<dbReference type="CDD" id="cd00892">
    <property type="entry name" value="PIKKc_ATR"/>
    <property type="match status" value="1"/>
</dbReference>
<dbReference type="Gene3D" id="1.25.40.10">
    <property type="entry name" value="Tetratricopeptide repeat domain"/>
    <property type="match status" value="1"/>
</dbReference>
<dbReference type="Pfam" id="PF23593">
    <property type="entry name" value="HEAT_ATR"/>
    <property type="match status" value="1"/>
</dbReference>
<evidence type="ECO:0000256" key="8">
    <source>
        <dbReference type="ARBA" id="ARBA00022777"/>
    </source>
</evidence>
<proteinExistence type="inferred from homology"/>
<dbReference type="STRING" id="1344416.A0A139AWI2"/>
<protein>
    <recommendedName>
        <fullName evidence="3">non-specific serine/threonine protein kinase</fullName>
        <ecNumber evidence="3">2.7.11.1</ecNumber>
    </recommendedName>
</protein>
<dbReference type="SMART" id="SM00146">
    <property type="entry name" value="PI3Kc"/>
    <property type="match status" value="1"/>
</dbReference>
<feature type="domain" description="FAT" evidence="14">
    <location>
        <begin position="257"/>
        <end position="847"/>
    </location>
</feature>
<dbReference type="InterPro" id="IPR036940">
    <property type="entry name" value="PI3/4_kinase_cat_sf"/>
</dbReference>
<evidence type="ECO:0000259" key="13">
    <source>
        <dbReference type="PROSITE" id="PS50290"/>
    </source>
</evidence>
<evidence type="ECO:0000256" key="10">
    <source>
        <dbReference type="ARBA" id="ARBA00023242"/>
    </source>
</evidence>
<dbReference type="InterPro" id="IPR057564">
    <property type="entry name" value="HEAT_ATR"/>
</dbReference>
<dbReference type="EC" id="2.7.11.1" evidence="3"/>
<dbReference type="SMART" id="SM01343">
    <property type="entry name" value="FATC"/>
    <property type="match status" value="1"/>
</dbReference>
<feature type="domain" description="PI3K/PI4K catalytic" evidence="13">
    <location>
        <begin position="955"/>
        <end position="1270"/>
    </location>
</feature>
<sequence length="1302" mass="149381">MIEKELVPAFRSPRNTTLQRHFAFCIQELLRISGFTPETIAEDVSSRVAPTHTLKSRWEKFSKPCIEAIRPLLVTRYLIGKSEVQPVSYPLFQKVESFPHWLETWTRDLLEHKMNTSSKAFEIFGVCKCVITEHDLTVPLFILPHVILTILLGGPDQLESERRRSEILTEILAVLGSSSKPKSGNIELDEKNQRASQMIFTLIDYLSKWVRMRHQLVNKTRAANARKAGKLASVDELDADDQTRIIDEFLSKIPQDIMAIVSYECRSYERSLLHLERHVRLQLSLKNHAPLSGLYEFCQRVYARMNEADAMEGISSMISVPSLEQQVLEHESTGNWSSAQTGYELMIRDNPDRLDYQVGLINCLRNLGHFESMVTHVGGILQQHADWSGELESFRAEAAWRLSKWDLLEESLDFDVKPSFEKSLGRSLLALRHEQEEELYSELRLTRTSIAGPLTVSSLESYERAHAHVLKLHMLCEVEEWAKLWQFCEQANENDVLFHVEGVVKQWESRLSVASSSYHVVEPLLSLRRTLMDIGLAKSALLEWSGVASKLEEQRGLAWLQSARAARKSGYLSTSYSHFLNAASLKSPAVILERCKWLWRNGENHRAIVDLRGALDKLKGDKVEGGIIESQTQASLGSMGAPLDRMSDLVKSKLALARWLDETRTGHMQEILDIFKETLTEAHRCEKVAFQVGKYYLKLYENERQKFHNRKSSTTSQNQGYETVVALLGYVIRHFARALTYGSKYIYQTLPRMLTLWLRFGQDHGLGPDESANADGRDKQFTQAQSYIKKWVSGCPSYQFLTAFPQIVSRICHKNKNCSDMLETIMVKVLQVYPQQALWQMMSVAKSNNVLRVRRIENVFSKVKRDRSVAGYPLDTLIEEFKRLTQELLNVCNHNVPSRETVLSIKTEFRHLLRLTPTNVVIPLQSLLTVSLPSNSQATATHKPFPEEQPSIMSFHDEVEVMTSLQRPRKVTLTGSDGRDYSFLCKPKDDLRKDARLMEFNTMINKLLKKDSASRDRRLYLRTYSVVPLNEECGIIEWMNNTTGLRIILNKYYKAKGMAVSNVELKEIFLRIDKYEKSGKRAEYKRLFESVLERFPPVFHEWHLDMFPEPRAWFAARSAYTRTTAVISMVGYILGLGDRHGENILLDETNGDCVHVDFNCLFEKGRYFERPELVPFRLTQNVVDAFGITGIEGVFRKSCQVTMKVLRANKDSLMSVLETFTHDPLVEWSKGKHDKNGESENDQANRSMAVIQKKLDGLIQSITNQSSSWVPLSVEGQVQDLISQAMNKDFLARMYIGWAPWY</sequence>
<dbReference type="PANTHER" id="PTHR11139">
    <property type="entry name" value="ATAXIA TELANGIECTASIA MUTATED ATM -RELATED"/>
    <property type="match status" value="1"/>
</dbReference>
<dbReference type="OrthoDB" id="381190at2759"/>
<evidence type="ECO:0000256" key="11">
    <source>
        <dbReference type="ARBA" id="ARBA00047899"/>
    </source>
</evidence>
<gene>
    <name evidence="16" type="ORF">M427DRAFT_310695</name>
</gene>
<dbReference type="PROSITE" id="PS50290">
    <property type="entry name" value="PI3_4_KINASE_3"/>
    <property type="match status" value="1"/>
</dbReference>
<dbReference type="GO" id="GO:0004674">
    <property type="term" value="F:protein serine/threonine kinase activity"/>
    <property type="evidence" value="ECO:0007669"/>
    <property type="project" value="UniProtKB-KW"/>
</dbReference>
<dbReference type="GO" id="GO:0006281">
    <property type="term" value="P:DNA repair"/>
    <property type="evidence" value="ECO:0007669"/>
    <property type="project" value="TreeGrafter"/>
</dbReference>
<dbReference type="SUPFAM" id="SSF56112">
    <property type="entry name" value="Protein kinase-like (PK-like)"/>
    <property type="match status" value="1"/>
</dbReference>
<evidence type="ECO:0000256" key="7">
    <source>
        <dbReference type="ARBA" id="ARBA00022763"/>
    </source>
</evidence>
<dbReference type="Gene3D" id="1.10.1070.11">
    <property type="entry name" value="Phosphatidylinositol 3-/4-kinase, catalytic domain"/>
    <property type="match status" value="1"/>
</dbReference>
<evidence type="ECO:0000256" key="12">
    <source>
        <dbReference type="ARBA" id="ARBA00048679"/>
    </source>
</evidence>
<evidence type="ECO:0000313" key="16">
    <source>
        <dbReference type="EMBL" id="KXS21067.1"/>
    </source>
</evidence>
<keyword evidence="6" id="KW-0547">Nucleotide-binding</keyword>
<dbReference type="GO" id="GO:0005634">
    <property type="term" value="C:nucleus"/>
    <property type="evidence" value="ECO:0007669"/>
    <property type="project" value="UniProtKB-SubCell"/>
</dbReference>
<evidence type="ECO:0000313" key="17">
    <source>
        <dbReference type="Proteomes" id="UP000070544"/>
    </source>
</evidence>
<dbReference type="GO" id="GO:0005694">
    <property type="term" value="C:chromosome"/>
    <property type="evidence" value="ECO:0007669"/>
    <property type="project" value="TreeGrafter"/>
</dbReference>
<dbReference type="InterPro" id="IPR014009">
    <property type="entry name" value="PIK_FAT"/>
</dbReference>
<evidence type="ECO:0000256" key="6">
    <source>
        <dbReference type="ARBA" id="ARBA00022741"/>
    </source>
</evidence>
<dbReference type="GO" id="GO:0000077">
    <property type="term" value="P:DNA damage checkpoint signaling"/>
    <property type="evidence" value="ECO:0007669"/>
    <property type="project" value="TreeGrafter"/>
</dbReference>
<feature type="domain" description="FATC" evidence="15">
    <location>
        <begin position="1270"/>
        <end position="1302"/>
    </location>
</feature>
<comment type="catalytic activity">
    <reaction evidence="12">
        <text>L-seryl-[protein] + ATP = O-phospho-L-seryl-[protein] + ADP + H(+)</text>
        <dbReference type="Rhea" id="RHEA:17989"/>
        <dbReference type="Rhea" id="RHEA-COMP:9863"/>
        <dbReference type="Rhea" id="RHEA-COMP:11604"/>
        <dbReference type="ChEBI" id="CHEBI:15378"/>
        <dbReference type="ChEBI" id="CHEBI:29999"/>
        <dbReference type="ChEBI" id="CHEBI:30616"/>
        <dbReference type="ChEBI" id="CHEBI:83421"/>
        <dbReference type="ChEBI" id="CHEBI:456216"/>
        <dbReference type="EC" id="2.7.11.1"/>
    </reaction>
</comment>
<dbReference type="PROSITE" id="PS00916">
    <property type="entry name" value="PI3_4_KINASE_2"/>
    <property type="match status" value="1"/>
</dbReference>
<dbReference type="PROSITE" id="PS51189">
    <property type="entry name" value="FAT"/>
    <property type="match status" value="1"/>
</dbReference>
<dbReference type="Gene3D" id="3.30.1010.10">
    <property type="entry name" value="Phosphatidylinositol 3-kinase Catalytic Subunit, Chain A, domain 4"/>
    <property type="match status" value="1"/>
</dbReference>
<dbReference type="Proteomes" id="UP000070544">
    <property type="component" value="Unassembled WGS sequence"/>
</dbReference>
<comment type="catalytic activity">
    <reaction evidence="11">
        <text>L-threonyl-[protein] + ATP = O-phospho-L-threonyl-[protein] + ADP + H(+)</text>
        <dbReference type="Rhea" id="RHEA:46608"/>
        <dbReference type="Rhea" id="RHEA-COMP:11060"/>
        <dbReference type="Rhea" id="RHEA-COMP:11605"/>
        <dbReference type="ChEBI" id="CHEBI:15378"/>
        <dbReference type="ChEBI" id="CHEBI:30013"/>
        <dbReference type="ChEBI" id="CHEBI:30616"/>
        <dbReference type="ChEBI" id="CHEBI:61977"/>
        <dbReference type="ChEBI" id="CHEBI:456216"/>
        <dbReference type="EC" id="2.7.11.1"/>
    </reaction>
</comment>
<dbReference type="Pfam" id="PF02259">
    <property type="entry name" value="FAT"/>
    <property type="match status" value="1"/>
</dbReference>
<keyword evidence="9" id="KW-0067">ATP-binding</keyword>
<dbReference type="InterPro" id="IPR011009">
    <property type="entry name" value="Kinase-like_dom_sf"/>
</dbReference>
<dbReference type="GO" id="GO:0000723">
    <property type="term" value="P:telomere maintenance"/>
    <property type="evidence" value="ECO:0007669"/>
    <property type="project" value="TreeGrafter"/>
</dbReference>
<keyword evidence="4" id="KW-0723">Serine/threonine-protein kinase</keyword>
<evidence type="ECO:0000256" key="2">
    <source>
        <dbReference type="ARBA" id="ARBA00010769"/>
    </source>
</evidence>
<dbReference type="InterPro" id="IPR000403">
    <property type="entry name" value="PI3/4_kinase_cat_dom"/>
</dbReference>
<accession>A0A139AWI2</accession>
<dbReference type="InterPro" id="IPR003152">
    <property type="entry name" value="FATC_dom"/>
</dbReference>
<evidence type="ECO:0000259" key="14">
    <source>
        <dbReference type="PROSITE" id="PS51189"/>
    </source>
</evidence>
<dbReference type="PROSITE" id="PS51190">
    <property type="entry name" value="FATC"/>
    <property type="match status" value="1"/>
</dbReference>